<name>A0A315ZA48_9ACTN</name>
<proteinExistence type="predicted"/>
<dbReference type="AlphaFoldDB" id="A0A315ZA48"/>
<gene>
    <name evidence="1" type="ORF">BXY45_1662</name>
</gene>
<accession>A0A315ZA48</accession>
<protein>
    <submittedName>
        <fullName evidence="1">Uncharacterized protein DUF1684</fullName>
    </submittedName>
</protein>
<comment type="caution">
    <text evidence="1">The sequence shown here is derived from an EMBL/GenBank/DDBJ whole genome shotgun (WGS) entry which is preliminary data.</text>
</comment>
<dbReference type="InterPro" id="IPR012467">
    <property type="entry name" value="DUF1684"/>
</dbReference>
<dbReference type="EMBL" id="QGDQ01000066">
    <property type="protein sequence ID" value="PWJ42455.1"/>
    <property type="molecule type" value="Genomic_DNA"/>
</dbReference>
<keyword evidence="2" id="KW-1185">Reference proteome</keyword>
<reference evidence="1 2" key="1">
    <citation type="submission" date="2018-03" db="EMBL/GenBank/DDBJ databases">
        <title>Genomic Encyclopedia of Archaeal and Bacterial Type Strains, Phase II (KMG-II): from individual species to whole genera.</title>
        <authorList>
            <person name="Goeker M."/>
        </authorList>
    </citation>
    <scope>NUCLEOTIDE SEQUENCE [LARGE SCALE GENOMIC DNA]</scope>
    <source>
        <strain evidence="1 2">DSM 44889</strain>
    </source>
</reference>
<dbReference type="PANTHER" id="PTHR41913:SF1">
    <property type="entry name" value="DUF1684 DOMAIN-CONTAINING PROTEIN"/>
    <property type="match status" value="1"/>
</dbReference>
<dbReference type="Pfam" id="PF07920">
    <property type="entry name" value="DUF1684"/>
    <property type="match status" value="1"/>
</dbReference>
<dbReference type="Proteomes" id="UP000245469">
    <property type="component" value="Unassembled WGS sequence"/>
</dbReference>
<evidence type="ECO:0000313" key="2">
    <source>
        <dbReference type="Proteomes" id="UP000245469"/>
    </source>
</evidence>
<sequence>MQGHYLDLVAFLDGDALVFVFADGTTGIKAYAPGRFLRLDRPSGSEAVLDLNRAFILPCGFSDWYSCPLPPPENRIEAHVRAGERRVLWNDRLTS</sequence>
<organism evidence="1 2">
    <name type="scientific">Quadrisphaera granulorum</name>
    <dbReference type="NCBI Taxonomy" id="317664"/>
    <lineage>
        <taxon>Bacteria</taxon>
        <taxon>Bacillati</taxon>
        <taxon>Actinomycetota</taxon>
        <taxon>Actinomycetes</taxon>
        <taxon>Kineosporiales</taxon>
        <taxon>Kineosporiaceae</taxon>
        <taxon>Quadrisphaera</taxon>
    </lineage>
</organism>
<evidence type="ECO:0000313" key="1">
    <source>
        <dbReference type="EMBL" id="PWJ42455.1"/>
    </source>
</evidence>
<dbReference type="PANTHER" id="PTHR41913">
    <property type="entry name" value="DUF1684 DOMAIN-CONTAINING PROTEIN"/>
    <property type="match status" value="1"/>
</dbReference>